<gene>
    <name evidence="3" type="ORF">EV644_10451</name>
</gene>
<feature type="chain" id="PRO_5047547135" description="WD40 repeat protein" evidence="2">
    <location>
        <begin position="30"/>
        <end position="403"/>
    </location>
</feature>
<protein>
    <recommendedName>
        <fullName evidence="5">WD40 repeat protein</fullName>
    </recommendedName>
</protein>
<dbReference type="Proteomes" id="UP000295818">
    <property type="component" value="Unassembled WGS sequence"/>
</dbReference>
<accession>A0ABY2BMU0</accession>
<evidence type="ECO:0000313" key="3">
    <source>
        <dbReference type="EMBL" id="TCO25547.1"/>
    </source>
</evidence>
<keyword evidence="2" id="KW-0732">Signal</keyword>
<feature type="region of interest" description="Disordered" evidence="1">
    <location>
        <begin position="35"/>
        <end position="63"/>
    </location>
</feature>
<sequence>MGSTSRRGRRTAGWILTLAAALTLIALHASTGPAQHAAVPSTTPSEPIGTIPDGRSARPWPTTPGACGADTLLPIVSSAPPAERTGIRVLLGGDRLRLVDFDSGHAMNLPDEVVRPGEYAAVLAGDPVTAYATTRSCNETAHYAMLRISVDHRLRFIRSLDPTESLLTDRNRVWIVSFAADRPYATITPVAGGRPVRLPAGFYPSAIVGDTIVGLLQANPSAPPSWLVLIDAHTGQVRARLERLVSPLAAGAGQVFWTSGCQADDATSCTLRLRAIAGGATTGYPLPHPACCGVVSPDGKRIAFVLERATTDSRFEGHPLPPADIAVMRLDTGRLDIVPSIELPAKSQPGLAFAEPGGWLAIALDAGSRTRLLAWRPGLRQPYETSALPGLVHDSPTLVITGH</sequence>
<evidence type="ECO:0000313" key="4">
    <source>
        <dbReference type="Proteomes" id="UP000295818"/>
    </source>
</evidence>
<proteinExistence type="predicted"/>
<evidence type="ECO:0008006" key="5">
    <source>
        <dbReference type="Google" id="ProtNLM"/>
    </source>
</evidence>
<name>A0ABY2BMU0_9ACTN</name>
<keyword evidence="4" id="KW-1185">Reference proteome</keyword>
<organism evidence="3 4">
    <name type="scientific">Kribbella orskensis</name>
    <dbReference type="NCBI Taxonomy" id="2512216"/>
    <lineage>
        <taxon>Bacteria</taxon>
        <taxon>Bacillati</taxon>
        <taxon>Actinomycetota</taxon>
        <taxon>Actinomycetes</taxon>
        <taxon>Propionibacteriales</taxon>
        <taxon>Kribbellaceae</taxon>
        <taxon>Kribbella</taxon>
    </lineage>
</organism>
<feature type="signal peptide" evidence="2">
    <location>
        <begin position="1"/>
        <end position="29"/>
    </location>
</feature>
<dbReference type="SUPFAM" id="SSF69304">
    <property type="entry name" value="Tricorn protease N-terminal domain"/>
    <property type="match status" value="1"/>
</dbReference>
<dbReference type="EMBL" id="SLWM01000004">
    <property type="protein sequence ID" value="TCO25547.1"/>
    <property type="molecule type" value="Genomic_DNA"/>
</dbReference>
<evidence type="ECO:0000256" key="2">
    <source>
        <dbReference type="SAM" id="SignalP"/>
    </source>
</evidence>
<reference evidence="3 4" key="1">
    <citation type="journal article" date="2015" name="Stand. Genomic Sci.">
        <title>Genomic Encyclopedia of Bacterial and Archaeal Type Strains, Phase III: the genomes of soil and plant-associated and newly described type strains.</title>
        <authorList>
            <person name="Whitman W.B."/>
            <person name="Woyke T."/>
            <person name="Klenk H.P."/>
            <person name="Zhou Y."/>
            <person name="Lilburn T.G."/>
            <person name="Beck B.J."/>
            <person name="De Vos P."/>
            <person name="Vandamme P."/>
            <person name="Eisen J.A."/>
            <person name="Garrity G."/>
            <person name="Hugenholtz P."/>
            <person name="Kyrpides N.C."/>
        </authorList>
    </citation>
    <scope>NUCLEOTIDE SEQUENCE [LARGE SCALE GENOMIC DNA]</scope>
    <source>
        <strain evidence="3 4">VKM Ac-2538</strain>
    </source>
</reference>
<evidence type="ECO:0000256" key="1">
    <source>
        <dbReference type="SAM" id="MobiDB-lite"/>
    </source>
</evidence>
<comment type="caution">
    <text evidence="3">The sequence shown here is derived from an EMBL/GenBank/DDBJ whole genome shotgun (WGS) entry which is preliminary data.</text>
</comment>